<dbReference type="RefSeq" id="WP_359343532.1">
    <property type="nucleotide sequence ID" value="NZ_JBEYXV010000001.1"/>
</dbReference>
<protein>
    <submittedName>
        <fullName evidence="1">Uncharacterized protein</fullName>
    </submittedName>
</protein>
<organism evidence="1 2">
    <name type="scientific">Streptomyces atriruber</name>
    <dbReference type="NCBI Taxonomy" id="545121"/>
    <lineage>
        <taxon>Bacteria</taxon>
        <taxon>Bacillati</taxon>
        <taxon>Actinomycetota</taxon>
        <taxon>Actinomycetes</taxon>
        <taxon>Kitasatosporales</taxon>
        <taxon>Streptomycetaceae</taxon>
        <taxon>Streptomyces</taxon>
    </lineage>
</organism>
<reference evidence="1 2" key="1">
    <citation type="submission" date="2024-06" db="EMBL/GenBank/DDBJ databases">
        <title>The Natural Products Discovery Center: Release of the First 8490 Sequenced Strains for Exploring Actinobacteria Biosynthetic Diversity.</title>
        <authorList>
            <person name="Kalkreuter E."/>
            <person name="Kautsar S.A."/>
            <person name="Yang D."/>
            <person name="Bader C.D."/>
            <person name="Teijaro C.N."/>
            <person name="Fluegel L."/>
            <person name="Davis C.M."/>
            <person name="Simpson J.R."/>
            <person name="Lauterbach L."/>
            <person name="Steele A.D."/>
            <person name="Gui C."/>
            <person name="Meng S."/>
            <person name="Li G."/>
            <person name="Viehrig K."/>
            <person name="Ye F."/>
            <person name="Su P."/>
            <person name="Kiefer A.F."/>
            <person name="Nichols A."/>
            <person name="Cepeda A.J."/>
            <person name="Yan W."/>
            <person name="Fan B."/>
            <person name="Jiang Y."/>
            <person name="Adhikari A."/>
            <person name="Zheng C.-J."/>
            <person name="Schuster L."/>
            <person name="Cowan T.M."/>
            <person name="Smanski M.J."/>
            <person name="Chevrette M.G."/>
            <person name="De Carvalho L.P.S."/>
            <person name="Shen B."/>
        </authorList>
    </citation>
    <scope>NUCLEOTIDE SEQUENCE [LARGE SCALE GENOMIC DNA]</scope>
    <source>
        <strain evidence="1 2">NPDC046838</strain>
    </source>
</reference>
<dbReference type="Proteomes" id="UP001551176">
    <property type="component" value="Unassembled WGS sequence"/>
</dbReference>
<gene>
    <name evidence="1" type="ORF">ABZ921_01960</name>
</gene>
<dbReference type="EMBL" id="JBEYXV010000001">
    <property type="protein sequence ID" value="MEU6819364.1"/>
    <property type="molecule type" value="Genomic_DNA"/>
</dbReference>
<evidence type="ECO:0000313" key="1">
    <source>
        <dbReference type="EMBL" id="MEU6819364.1"/>
    </source>
</evidence>
<sequence length="216" mass="23714">MESRPRYQPSTESLLRRLAEQEEGHGFLLMLAREMRSWVGREADARALLVHLAREKRVFEAASYLAEMNYKELTRNPQAAHDVADVASPASRGPDPVAIDLDDAAVIVGAATAVPFVQALATQAGGDVYAWVRQLFGRAVGRRSEELSEGGNEAALHVVGDSAANTWLVMHGRPSDEALAKLAETDLETLAAPDRRGRTVIVYWAPEAGEWQRRVE</sequence>
<keyword evidence="2" id="KW-1185">Reference proteome</keyword>
<name>A0ABV3BED9_9ACTN</name>
<accession>A0ABV3BED9</accession>
<evidence type="ECO:0000313" key="2">
    <source>
        <dbReference type="Proteomes" id="UP001551176"/>
    </source>
</evidence>
<proteinExistence type="predicted"/>
<comment type="caution">
    <text evidence="1">The sequence shown here is derived from an EMBL/GenBank/DDBJ whole genome shotgun (WGS) entry which is preliminary data.</text>
</comment>